<comment type="caution">
    <text evidence="1">The sequence shown here is derived from an EMBL/GenBank/DDBJ whole genome shotgun (WGS) entry which is preliminary data.</text>
</comment>
<reference evidence="2" key="1">
    <citation type="submission" date="2018-12" db="EMBL/GenBank/DDBJ databases">
        <title>Tengunoibacter tsumagoiensis gen. nov., sp. nov., Dictyobacter kobayashii sp. nov., D. alpinus sp. nov., and D. joshuensis sp. nov. and description of Dictyobacteraceae fam. nov. within the order Ktedonobacterales isolated from Tengu-no-mugimeshi.</title>
        <authorList>
            <person name="Wang C.M."/>
            <person name="Zheng Y."/>
            <person name="Sakai Y."/>
            <person name="Toyoda A."/>
            <person name="Minakuchi Y."/>
            <person name="Abe K."/>
            <person name="Yokota A."/>
            <person name="Yabe S."/>
        </authorList>
    </citation>
    <scope>NUCLEOTIDE SEQUENCE [LARGE SCALE GENOMIC DNA]</scope>
    <source>
        <strain evidence="2">Uno3</strain>
    </source>
</reference>
<accession>A0A401ZYR8</accession>
<proteinExistence type="predicted"/>
<keyword evidence="2" id="KW-1185">Reference proteome</keyword>
<evidence type="ECO:0000313" key="1">
    <source>
        <dbReference type="EMBL" id="GCE12008.1"/>
    </source>
</evidence>
<sequence>MDKEQRKQRIFTQSIVEKTIRRWIVVNMAEHGIFVRAIYGNMWRERHAGLAFASRVLQEVSWLESHERGQTPRILIDTARATNVEPQGGFICTTWQCFPDSIEICSVGTNAVLVGDANGMQEALVRHSGDEVIKQDAIKRGERLQYANLFHRFTVTHVLGSEKGCKIEDIRVVQIPLVQDTVIGILSDHEIASEAVRQKIPGSQLFSFIQDWTPIERVERTSVVISVA</sequence>
<organism evidence="1 2">
    <name type="scientific">Tengunoibacter tsumagoiensis</name>
    <dbReference type="NCBI Taxonomy" id="2014871"/>
    <lineage>
        <taxon>Bacteria</taxon>
        <taxon>Bacillati</taxon>
        <taxon>Chloroflexota</taxon>
        <taxon>Ktedonobacteria</taxon>
        <taxon>Ktedonobacterales</taxon>
        <taxon>Dictyobacteraceae</taxon>
        <taxon>Tengunoibacter</taxon>
    </lineage>
</organism>
<dbReference type="RefSeq" id="WP_126579673.1">
    <property type="nucleotide sequence ID" value="NZ_BIFR01000001.1"/>
</dbReference>
<name>A0A401ZYR8_9CHLR</name>
<gene>
    <name evidence="1" type="ORF">KTT_18670</name>
</gene>
<evidence type="ECO:0000313" key="2">
    <source>
        <dbReference type="Proteomes" id="UP000287352"/>
    </source>
</evidence>
<dbReference type="EMBL" id="BIFR01000001">
    <property type="protein sequence ID" value="GCE12008.1"/>
    <property type="molecule type" value="Genomic_DNA"/>
</dbReference>
<protein>
    <submittedName>
        <fullName evidence="1">Uncharacterized protein</fullName>
    </submittedName>
</protein>
<dbReference type="AlphaFoldDB" id="A0A401ZYR8"/>
<dbReference type="Proteomes" id="UP000287352">
    <property type="component" value="Unassembled WGS sequence"/>
</dbReference>